<evidence type="ECO:0000256" key="12">
    <source>
        <dbReference type="ARBA" id="ARBA00023264"/>
    </source>
</evidence>
<dbReference type="InterPro" id="IPR045540">
    <property type="entry name" value="YegS/DAGK_C"/>
</dbReference>
<evidence type="ECO:0000256" key="9">
    <source>
        <dbReference type="ARBA" id="ARBA00022842"/>
    </source>
</evidence>
<evidence type="ECO:0000256" key="4">
    <source>
        <dbReference type="ARBA" id="ARBA00022679"/>
    </source>
</evidence>
<comment type="cofactor">
    <cofactor evidence="1">
        <name>Mg(2+)</name>
        <dbReference type="ChEBI" id="CHEBI:18420"/>
    </cofactor>
</comment>
<dbReference type="Pfam" id="PF00781">
    <property type="entry name" value="DAGK_cat"/>
    <property type="match status" value="1"/>
</dbReference>
<dbReference type="SMART" id="SM00046">
    <property type="entry name" value="DAGKc"/>
    <property type="match status" value="1"/>
</dbReference>
<evidence type="ECO:0000256" key="3">
    <source>
        <dbReference type="ARBA" id="ARBA00022516"/>
    </source>
</evidence>
<evidence type="ECO:0000256" key="7">
    <source>
        <dbReference type="ARBA" id="ARBA00022777"/>
    </source>
</evidence>
<keyword evidence="7 14" id="KW-0418">Kinase</keyword>
<organism evidence="14 15">
    <name type="scientific">Bilifractor porci</name>
    <dbReference type="NCBI Taxonomy" id="2606636"/>
    <lineage>
        <taxon>Bacteria</taxon>
        <taxon>Bacillati</taxon>
        <taxon>Bacillota</taxon>
        <taxon>Clostridia</taxon>
        <taxon>Lachnospirales</taxon>
        <taxon>Lachnospiraceae</taxon>
        <taxon>Bilifractor</taxon>
    </lineage>
</organism>
<dbReference type="PANTHER" id="PTHR12358:SF106">
    <property type="entry name" value="LIPID KINASE YEGS"/>
    <property type="match status" value="1"/>
</dbReference>
<dbReference type="AlphaFoldDB" id="A0A7X2TPZ8"/>
<evidence type="ECO:0000256" key="2">
    <source>
        <dbReference type="ARBA" id="ARBA00005983"/>
    </source>
</evidence>
<protein>
    <submittedName>
        <fullName evidence="14">Diacylglycerol kinase family lipid kinase</fullName>
    </submittedName>
</protein>
<dbReference type="PROSITE" id="PS50146">
    <property type="entry name" value="DAGK"/>
    <property type="match status" value="1"/>
</dbReference>
<dbReference type="GO" id="GO:0004143">
    <property type="term" value="F:ATP-dependent diacylglycerol kinase activity"/>
    <property type="evidence" value="ECO:0007669"/>
    <property type="project" value="TreeGrafter"/>
</dbReference>
<dbReference type="EMBL" id="VUMV01000005">
    <property type="protein sequence ID" value="MST82316.1"/>
    <property type="molecule type" value="Genomic_DNA"/>
</dbReference>
<dbReference type="Gene3D" id="3.40.50.10330">
    <property type="entry name" value="Probable inorganic polyphosphate/atp-NAD kinase, domain 1"/>
    <property type="match status" value="1"/>
</dbReference>
<dbReference type="Gene3D" id="2.60.200.40">
    <property type="match status" value="1"/>
</dbReference>
<keyword evidence="12" id="KW-1208">Phospholipid metabolism</keyword>
<dbReference type="NCBIfam" id="TIGR00147">
    <property type="entry name" value="YegS/Rv2252/BmrU family lipid kinase"/>
    <property type="match status" value="1"/>
</dbReference>
<evidence type="ECO:0000256" key="11">
    <source>
        <dbReference type="ARBA" id="ARBA00023209"/>
    </source>
</evidence>
<gene>
    <name evidence="14" type="ORF">FYJ60_08315</name>
</gene>
<dbReference type="InterPro" id="IPR001206">
    <property type="entry name" value="Diacylglycerol_kinase_cat_dom"/>
</dbReference>
<evidence type="ECO:0000259" key="13">
    <source>
        <dbReference type="PROSITE" id="PS50146"/>
    </source>
</evidence>
<dbReference type="Proteomes" id="UP000466864">
    <property type="component" value="Unassembled WGS sequence"/>
</dbReference>
<evidence type="ECO:0000256" key="10">
    <source>
        <dbReference type="ARBA" id="ARBA00023098"/>
    </source>
</evidence>
<comment type="caution">
    <text evidence="14">The sequence shown here is derived from an EMBL/GenBank/DDBJ whole genome shotgun (WGS) entry which is preliminary data.</text>
</comment>
<dbReference type="GO" id="GO:0046872">
    <property type="term" value="F:metal ion binding"/>
    <property type="evidence" value="ECO:0007669"/>
    <property type="project" value="UniProtKB-KW"/>
</dbReference>
<dbReference type="GO" id="GO:0005886">
    <property type="term" value="C:plasma membrane"/>
    <property type="evidence" value="ECO:0007669"/>
    <property type="project" value="TreeGrafter"/>
</dbReference>
<dbReference type="Pfam" id="PF19279">
    <property type="entry name" value="YegS_C"/>
    <property type="match status" value="1"/>
</dbReference>
<evidence type="ECO:0000256" key="6">
    <source>
        <dbReference type="ARBA" id="ARBA00022741"/>
    </source>
</evidence>
<keyword evidence="11" id="KW-0594">Phospholipid biosynthesis</keyword>
<comment type="similarity">
    <text evidence="2">Belongs to the diacylglycerol/lipid kinase family.</text>
</comment>
<dbReference type="InterPro" id="IPR050187">
    <property type="entry name" value="Lipid_Phosphate_FormReg"/>
</dbReference>
<evidence type="ECO:0000256" key="8">
    <source>
        <dbReference type="ARBA" id="ARBA00022840"/>
    </source>
</evidence>
<keyword evidence="6" id="KW-0547">Nucleotide-binding</keyword>
<keyword evidence="15" id="KW-1185">Reference proteome</keyword>
<evidence type="ECO:0000256" key="5">
    <source>
        <dbReference type="ARBA" id="ARBA00022723"/>
    </source>
</evidence>
<keyword evidence="5" id="KW-0479">Metal-binding</keyword>
<evidence type="ECO:0000313" key="14">
    <source>
        <dbReference type="EMBL" id="MST82316.1"/>
    </source>
</evidence>
<dbReference type="GO" id="GO:0008654">
    <property type="term" value="P:phospholipid biosynthetic process"/>
    <property type="evidence" value="ECO:0007669"/>
    <property type="project" value="UniProtKB-KW"/>
</dbReference>
<sequence>MHVKNKQLLFVYNEKSGKGSIRNYLADVVDLFTQNGFDVLTHPTQSRGDAEHFVQEHAGDADAVVCSGGDGTLDEVVNAIMNVRPHLPVGYIPSGSTNDFATSLSLSKNPVEAARDIMVGDIYRCDVGAFNGTYFVYVAAFGLFTDVSYQTDQNLKNSLGYLAYILEAGKRLMNIPVFHLRIEVEGQVLEGNYCYGMITNSRSVGGMKNITGNDIDMNDGLFEVTLVHTPVTPLDMNEIATSILTGDYHSNLVENFKAAAVTIEATGDIDWTLDGEYGGKHRVAAVVNCHKALRLYLNRRKSVPLVENQAPLKALAKTFE</sequence>
<evidence type="ECO:0000313" key="15">
    <source>
        <dbReference type="Proteomes" id="UP000466864"/>
    </source>
</evidence>
<dbReference type="PANTHER" id="PTHR12358">
    <property type="entry name" value="SPHINGOSINE KINASE"/>
    <property type="match status" value="1"/>
</dbReference>
<keyword evidence="8" id="KW-0067">ATP-binding</keyword>
<name>A0A7X2TPZ8_9FIRM</name>
<keyword evidence="4" id="KW-0808">Transferase</keyword>
<accession>A0A7X2TPZ8</accession>
<feature type="domain" description="DAGKc" evidence="13">
    <location>
        <begin position="3"/>
        <end position="134"/>
    </location>
</feature>
<proteinExistence type="inferred from homology"/>
<dbReference type="InterPro" id="IPR005218">
    <property type="entry name" value="Diacylglycerol/lipid_kinase"/>
</dbReference>
<dbReference type="InterPro" id="IPR017438">
    <property type="entry name" value="ATP-NAD_kinase_N"/>
</dbReference>
<dbReference type="GO" id="GO:0005524">
    <property type="term" value="F:ATP binding"/>
    <property type="evidence" value="ECO:0007669"/>
    <property type="project" value="UniProtKB-KW"/>
</dbReference>
<keyword evidence="3" id="KW-0444">Lipid biosynthesis</keyword>
<evidence type="ECO:0000256" key="1">
    <source>
        <dbReference type="ARBA" id="ARBA00001946"/>
    </source>
</evidence>
<keyword evidence="10" id="KW-0443">Lipid metabolism</keyword>
<reference evidence="14 15" key="1">
    <citation type="submission" date="2019-08" db="EMBL/GenBank/DDBJ databases">
        <title>In-depth cultivation of the pig gut microbiome towards novel bacterial diversity and tailored functional studies.</title>
        <authorList>
            <person name="Wylensek D."/>
            <person name="Hitch T.C.A."/>
            <person name="Clavel T."/>
        </authorList>
    </citation>
    <scope>NUCLEOTIDE SEQUENCE [LARGE SCALE GENOMIC DNA]</scope>
    <source>
        <strain evidence="14 15">Oil+RF-744-WCA-WT-13</strain>
    </source>
</reference>
<dbReference type="SUPFAM" id="SSF111331">
    <property type="entry name" value="NAD kinase/diacylglycerol kinase-like"/>
    <property type="match status" value="1"/>
</dbReference>
<keyword evidence="9" id="KW-0460">Magnesium</keyword>
<dbReference type="InterPro" id="IPR016064">
    <property type="entry name" value="NAD/diacylglycerol_kinase_sf"/>
</dbReference>